<evidence type="ECO:0000256" key="3">
    <source>
        <dbReference type="ARBA" id="ARBA00022833"/>
    </source>
</evidence>
<keyword evidence="1" id="KW-0479">Metal-binding</keyword>
<dbReference type="Proteomes" id="UP000249638">
    <property type="component" value="Unassembled WGS sequence"/>
</dbReference>
<accession>A0A2W7NYZ7</accession>
<dbReference type="GO" id="GO:0003899">
    <property type="term" value="F:DNA-directed RNA polymerase activity"/>
    <property type="evidence" value="ECO:0007669"/>
    <property type="project" value="InterPro"/>
</dbReference>
<dbReference type="EMBL" id="QKZN01000004">
    <property type="protein sequence ID" value="PZX29074.1"/>
    <property type="molecule type" value="Genomic_DNA"/>
</dbReference>
<dbReference type="Gene3D" id="3.40.1360.10">
    <property type="match status" value="1"/>
</dbReference>
<proteinExistence type="predicted"/>
<protein>
    <submittedName>
        <fullName evidence="6">DNA primase catalytic core</fullName>
    </submittedName>
</protein>
<feature type="compositionally biased region" description="Polar residues" evidence="4">
    <location>
        <begin position="2608"/>
        <end position="2618"/>
    </location>
</feature>
<dbReference type="Pfam" id="PF01807">
    <property type="entry name" value="Zn_ribbon_DnaG"/>
    <property type="match status" value="1"/>
</dbReference>
<dbReference type="InterPro" id="IPR013264">
    <property type="entry name" value="DNAG_N"/>
</dbReference>
<sequence>MARRRIADVVREVKERVKLEDLASALGMETVRQGSGLRARCPFHDDKNPSLAFYDEPGDRHFHCFGCQATGDAIRLTQRKTGLQFVEAVQWLARTYGLQSFDASSPKRGRSAHKNAEYQGGLDLALVAFREPPAVDVTRAWAQSRGLRADTVDLAELGFAAPLRLSQFLSRSAIDSDQRRVEEGLLEDAGLLRATQSGEASVRRDLAGTFYSEFFRDRRVIFPVRNRFGKLVGLAGRQLEHDAHRASPKYLYTKNMPKGDVLYRSEIIETCLRAPKATELPKQVDLYICEGLVDTLRLEESGLLAVGLLGASASTAQVEILLDWSERIGAKVSFKCHLFLDRDAAGARGAAKLASSLATVGIGCDIIWPTNEQLRSIGIDEAKWKDPDTIIGSLQDHDVRKLLFTWTHPGALAVVASELGVLPEALLDAQSWEGISASRKHRAFGKLLGKNDSAIDLLVDNVGLATESTTSPWFQELRLSRSDEVIPRPVRSNLFLEDTDARLNLARAIAQSGASRGELPADESGWRRLDIAATAFNEGLKARLARPDYGPLEPFDAVFVSRGFGKTEHRLKAMPCPEDLVAQQYVLGELLTEHYDGIGATAFSDSIPAVRYYRSEKRTETTAAGSISSRHTGTVSFAYQIDMEVLEGIRPAGDQGMFRPYIECWRDFIFYLRREASELPTVHAIRLDLKRYYDSLLRTNVRNMLRKCVKSAYRSLEAPESWAGLLLPGEHNRDDKVVDWLCDQSFGFKYYDPKDGRIAVSPPEVGVPQGPVLSAWLANVSLFPLDATMTQAVQQINSDGKRAAYARYVDDVFLVGDSAQVISVLRAIAEDKVKSLSLVLMQKGEHFPPMSPEQFGEMLVEGRVAAASGPAIEPPVLHLGDGATGNMTWAGADLTRASALDLLSDRRNFTMNEDQLRDQIFTALQAKDLRPSELTKASRWIWYIVGKGPLSSAEAAWRGYWELWTTLTRFCSWKLKPVDQPWDDPALIALEGLDLLFSTAHAYERTLDPIEKQVRGQRTRNLAVFAMGGRFLEDLDLGANPSLGVGVAAKRLRRMFIQRLCGMRWKAFQLSRASAHAPIWMLSQHSGDSVLWSSLARARMAECETASMGLPALADLGADPNADDSLRDALLWMHEAVIVLAAASRVPEGPDPLQVLEGRLPELAQGEGNMGSSYSIALGRFIRIVYLWAGVQNATSEIDSQTRTVALLSFVSVCPNEAVIRLLGRRPSLLTETPSRERPLSPPPGIGVGAIIFTNSGDKGETFREVGTLRSLSVLSISDEDGMPSVDIQPAEISGKDLREVVLQWSSRQVATTPKLNLITSEADWPSYANLVLFHPPAAREDVDGAVLKWAASLYEAMAQINAKAALADPVTGYPEPAEYLLAWPYVAFAQSGDDASTLATSTIAVFGPKVSRSKLGTSAFIRDGRDSLRSVLVPIVDAWAWRIGYALTDLLGYAEELDKYSELGNERIGDGRFNPAEYLLKSVLRRLRGELFRSTSLPRHKEHEHLPATVFRSLELLKRFPEAAADAVSLGYLLCVETQTRAMEIRLAYDWIETPGLEAHFVATIARNVVGRLPLSWREPIVTSGYVGPAPGNDRRTVAAWKWWAGLADDLVSQTIRHEPVPEGLEETANFLRSGLRLAALAAWMRALTLELEFDGRYKLSARVEVPAHWDVVDLALTDDADVGVDEAFSSVVQKGDKPTEQLNAITPIGWLVLLANQLGVYRQDIPCAFEHRDEIADRMDGLAKSLILGDAGCDDEETQWPFELSSCQQRHLLDDEVWNLCEMALTSIEAELGFVVQRVVADWWSYTPKQGMFKDADSVEWRCPAWTIDQFPYERRIEEVDGGRSVKKIWSETRNSKGELIGVSALGYSFARFFLTAEIPDVSPAAKAEAAELIERVAGALAQESADDPDGKTVLRVTDGSPDRAALPPQDLQNDVDRLSELTVQGGKESGNSHNNEPLDNEFVQTRRLWKDIQASSWRSRAKSAGNHIRTAFVQFRIDESYEHPLVEVGIPDSLKDFLSGPRELPIVLQGAEQSGVPTKAEAESLIQRAKNALTGNGREHEWRSASLLPSWAEHRRRALLETVLDACNSFEVDVLVLPEYSVRPDTVAWLRDQLLSRGVRTSVLAGSYRLHGKPSDFHFRELHGKILGDSDKEVLAGLRSTSLMGLEKSAVMTLLHPLDSQHLPNDIVVFTRRKKYSSVAMGELVNPGTEPWAPLFTHGALINQLHKRLEDLGPRQAVDATLALVRARPPVAYAAELICSELFLATNPANWNSVREEYVQARLRFGHGGGSSAVDEDLRKLADYFGYVGSDGGGEVGNSDRRSLILVPACTSRSADYWIYGQAAMLAAGMTMVFCGAAGAGLSGGSCFIGRNSWDGLADGGSGRPKDTVYAGWSRGIHYNQGSTPLSKTEQAMVIADVDPVHMNEGKPRPQALPVPLRLVAHLPIIETLCAKDTADQLAATGIFTVAWRKGLVGCDRLGLHETAPVSQLASELLTTLAAAPTTSPVDPKFSISGSQSLYQLTSGVGKFTSDKRSVQERADAWCRNWRQLPIYGAPAAAVDWLWVDLTPTRMLPSIFVPPWNEESWQETDQSGAADLVERDERMSQAATSSPQTHQHVSDAPQRHQGDDTNRLS</sequence>
<feature type="domain" description="Reverse transcriptase" evidence="5">
    <location>
        <begin position="525"/>
        <end position="894"/>
    </location>
</feature>
<dbReference type="InterPro" id="IPR037068">
    <property type="entry name" value="DNA_primase_core_N_sf"/>
</dbReference>
<keyword evidence="2" id="KW-0863">Zinc-finger</keyword>
<dbReference type="PANTHER" id="PTHR30313:SF2">
    <property type="entry name" value="DNA PRIMASE"/>
    <property type="match status" value="1"/>
</dbReference>
<dbReference type="InterPro" id="IPR000477">
    <property type="entry name" value="RT_dom"/>
</dbReference>
<dbReference type="SUPFAM" id="SSF56731">
    <property type="entry name" value="DNA primase core"/>
    <property type="match status" value="1"/>
</dbReference>
<dbReference type="Pfam" id="PF08275">
    <property type="entry name" value="DNAG_N"/>
    <property type="match status" value="1"/>
</dbReference>
<reference evidence="6" key="1">
    <citation type="submission" date="2018-06" db="EMBL/GenBank/DDBJ databases">
        <title>Genomic Encyclopedia of Type Strains, Phase IV (KMG-V): Genome sequencing to study the core and pangenomes of soil and plant-associated prokaryotes.</title>
        <authorList>
            <person name="Whitman W."/>
        </authorList>
    </citation>
    <scope>NUCLEOTIDE SEQUENCE [LARGE SCALE GENOMIC DNA]</scope>
    <source>
        <strain evidence="6">MLR2-44</strain>
    </source>
</reference>
<evidence type="ECO:0000256" key="1">
    <source>
        <dbReference type="ARBA" id="ARBA00022723"/>
    </source>
</evidence>
<dbReference type="InterPro" id="IPR050219">
    <property type="entry name" value="DnaG_primase"/>
</dbReference>
<name>A0A2W7NYZ7_9BURK</name>
<feature type="region of interest" description="Disordered" evidence="4">
    <location>
        <begin position="2586"/>
        <end position="2636"/>
    </location>
</feature>
<dbReference type="GO" id="GO:0006269">
    <property type="term" value="P:DNA replication, synthesis of primer"/>
    <property type="evidence" value="ECO:0007669"/>
    <property type="project" value="TreeGrafter"/>
</dbReference>
<dbReference type="GO" id="GO:0003677">
    <property type="term" value="F:DNA binding"/>
    <property type="evidence" value="ECO:0007669"/>
    <property type="project" value="InterPro"/>
</dbReference>
<dbReference type="PROSITE" id="PS50878">
    <property type="entry name" value="RT_POL"/>
    <property type="match status" value="1"/>
</dbReference>
<evidence type="ECO:0000256" key="2">
    <source>
        <dbReference type="ARBA" id="ARBA00022771"/>
    </source>
</evidence>
<feature type="compositionally biased region" description="Basic and acidic residues" evidence="4">
    <location>
        <begin position="2624"/>
        <end position="2636"/>
    </location>
</feature>
<dbReference type="SUPFAM" id="SSF57783">
    <property type="entry name" value="Zinc beta-ribbon"/>
    <property type="match status" value="1"/>
</dbReference>
<keyword evidence="7" id="KW-1185">Reference proteome</keyword>
<evidence type="ECO:0000313" key="6">
    <source>
        <dbReference type="EMBL" id="PZX29074.1"/>
    </source>
</evidence>
<gene>
    <name evidence="6" type="ORF">C7416_10477</name>
</gene>
<dbReference type="GO" id="GO:0008270">
    <property type="term" value="F:zinc ion binding"/>
    <property type="evidence" value="ECO:0007669"/>
    <property type="project" value="UniProtKB-KW"/>
</dbReference>
<evidence type="ECO:0000256" key="4">
    <source>
        <dbReference type="SAM" id="MobiDB-lite"/>
    </source>
</evidence>
<comment type="caution">
    <text evidence="6">The sequence shown here is derived from an EMBL/GenBank/DDBJ whole genome shotgun (WGS) entry which is preliminary data.</text>
</comment>
<dbReference type="PANTHER" id="PTHR30313">
    <property type="entry name" value="DNA PRIMASE"/>
    <property type="match status" value="1"/>
</dbReference>
<dbReference type="Gene3D" id="3.90.580.10">
    <property type="entry name" value="Zinc finger, CHC2-type domain"/>
    <property type="match status" value="1"/>
</dbReference>
<dbReference type="GO" id="GO:0005737">
    <property type="term" value="C:cytoplasm"/>
    <property type="evidence" value="ECO:0007669"/>
    <property type="project" value="TreeGrafter"/>
</dbReference>
<dbReference type="Gene3D" id="3.90.980.10">
    <property type="entry name" value="DNA primase, catalytic core, N-terminal domain"/>
    <property type="match status" value="1"/>
</dbReference>
<dbReference type="InterPro" id="IPR036977">
    <property type="entry name" value="DNA_primase_Znf_CHC2"/>
</dbReference>
<evidence type="ECO:0000313" key="7">
    <source>
        <dbReference type="Proteomes" id="UP000249638"/>
    </source>
</evidence>
<evidence type="ECO:0000259" key="5">
    <source>
        <dbReference type="PROSITE" id="PS50878"/>
    </source>
</evidence>
<keyword evidence="3" id="KW-0862">Zinc</keyword>
<organism evidence="6 7">
    <name type="scientific">Cupriavidus phytorum</name>
    <dbReference type="NCBI Taxonomy" id="3024399"/>
    <lineage>
        <taxon>Bacteria</taxon>
        <taxon>Pseudomonadati</taxon>
        <taxon>Pseudomonadota</taxon>
        <taxon>Betaproteobacteria</taxon>
        <taxon>Burkholderiales</taxon>
        <taxon>Burkholderiaceae</taxon>
        <taxon>Cupriavidus</taxon>
    </lineage>
</organism>
<dbReference type="InterPro" id="IPR002694">
    <property type="entry name" value="Znf_CHC2"/>
</dbReference>
<dbReference type="SMART" id="SM00400">
    <property type="entry name" value="ZnF_CHCC"/>
    <property type="match status" value="1"/>
</dbReference>
<dbReference type="CDD" id="cd01646">
    <property type="entry name" value="RT_Bac_retron_I"/>
    <property type="match status" value="1"/>
</dbReference>